<dbReference type="InterPro" id="IPR002300">
    <property type="entry name" value="aa-tRNA-synth_Ia"/>
</dbReference>
<dbReference type="GO" id="GO:0005829">
    <property type="term" value="C:cytosol"/>
    <property type="evidence" value="ECO:0007669"/>
    <property type="project" value="TreeGrafter"/>
</dbReference>
<proteinExistence type="inferred from homology"/>
<evidence type="ECO:0000259" key="13">
    <source>
        <dbReference type="Pfam" id="PF13603"/>
    </source>
</evidence>
<keyword evidence="6 10" id="KW-0648">Protein biosynthesis</keyword>
<evidence type="ECO:0000256" key="5">
    <source>
        <dbReference type="ARBA" id="ARBA00022840"/>
    </source>
</evidence>
<dbReference type="InterPro" id="IPR009008">
    <property type="entry name" value="Val/Leu/Ile-tRNA-synth_edit"/>
</dbReference>
<dbReference type="PRINTS" id="PR00986">
    <property type="entry name" value="TRNASYNTHVAL"/>
</dbReference>
<dbReference type="InterPro" id="IPR014729">
    <property type="entry name" value="Rossmann-like_a/b/a_fold"/>
</dbReference>
<dbReference type="Proteomes" id="UP000053660">
    <property type="component" value="Unassembled WGS sequence"/>
</dbReference>
<evidence type="ECO:0000313" key="15">
    <source>
        <dbReference type="Proteomes" id="UP000053660"/>
    </source>
</evidence>
<feature type="coiled-coil region" evidence="11">
    <location>
        <begin position="12"/>
        <end position="45"/>
    </location>
</feature>
<organism evidence="14 15">
    <name type="scientific">Oesophagostomum dentatum</name>
    <name type="common">Nodular worm</name>
    <dbReference type="NCBI Taxonomy" id="61180"/>
    <lineage>
        <taxon>Eukaryota</taxon>
        <taxon>Metazoa</taxon>
        <taxon>Ecdysozoa</taxon>
        <taxon>Nematoda</taxon>
        <taxon>Chromadorea</taxon>
        <taxon>Rhabditida</taxon>
        <taxon>Rhabditina</taxon>
        <taxon>Rhabditomorpha</taxon>
        <taxon>Strongyloidea</taxon>
        <taxon>Strongylidae</taxon>
        <taxon>Oesophagostomum</taxon>
    </lineage>
</organism>
<protein>
    <recommendedName>
        <fullName evidence="2">valine--tRNA ligase</fullName>
        <ecNumber evidence="2">6.1.1.9</ecNumber>
    </recommendedName>
    <alternativeName>
        <fullName evidence="8">Valyl-tRNA synthetase</fullName>
    </alternativeName>
</protein>
<feature type="domain" description="Aminoacyl-tRNA synthetase class Ia" evidence="12">
    <location>
        <begin position="74"/>
        <end position="261"/>
    </location>
</feature>
<evidence type="ECO:0000313" key="14">
    <source>
        <dbReference type="EMBL" id="KHJ86933.1"/>
    </source>
</evidence>
<dbReference type="EC" id="6.1.1.9" evidence="2"/>
<dbReference type="PANTHER" id="PTHR11946">
    <property type="entry name" value="VALYL-TRNA SYNTHETASES"/>
    <property type="match status" value="1"/>
</dbReference>
<dbReference type="InterPro" id="IPR001412">
    <property type="entry name" value="aa-tRNA-synth_I_CS"/>
</dbReference>
<evidence type="ECO:0000256" key="6">
    <source>
        <dbReference type="ARBA" id="ARBA00022917"/>
    </source>
</evidence>
<keyword evidence="5 10" id="KW-0067">ATP-binding</keyword>
<keyword evidence="7 10" id="KW-0030">Aminoacyl-tRNA synthetase</keyword>
<dbReference type="InterPro" id="IPR025709">
    <property type="entry name" value="Leu_tRNA-synth_edit"/>
</dbReference>
<comment type="similarity">
    <text evidence="1 10">Belongs to the class-I aminoacyl-tRNA synthetase family.</text>
</comment>
<feature type="non-terminal residue" evidence="14">
    <location>
        <position position="422"/>
    </location>
</feature>
<feature type="domain" description="Leucyl-tRNA synthetase editing" evidence="13">
    <location>
        <begin position="324"/>
        <end position="380"/>
    </location>
</feature>
<dbReference type="Pfam" id="PF00133">
    <property type="entry name" value="tRNA-synt_1"/>
    <property type="match status" value="1"/>
</dbReference>
<evidence type="ECO:0000256" key="7">
    <source>
        <dbReference type="ARBA" id="ARBA00023146"/>
    </source>
</evidence>
<dbReference type="FunFam" id="3.40.50.620:FF:000020">
    <property type="entry name" value="Valine--tRNA ligase, mitochondrial"/>
    <property type="match status" value="1"/>
</dbReference>
<evidence type="ECO:0000256" key="3">
    <source>
        <dbReference type="ARBA" id="ARBA00022598"/>
    </source>
</evidence>
<keyword evidence="4 10" id="KW-0547">Nucleotide-binding</keyword>
<dbReference type="PANTHER" id="PTHR11946:SF109">
    <property type="entry name" value="VALINE--TRNA LIGASE"/>
    <property type="match status" value="1"/>
</dbReference>
<dbReference type="GO" id="GO:0004832">
    <property type="term" value="F:valine-tRNA ligase activity"/>
    <property type="evidence" value="ECO:0007669"/>
    <property type="project" value="UniProtKB-EC"/>
</dbReference>
<dbReference type="Pfam" id="PF13603">
    <property type="entry name" value="tRNA-synt_1_2"/>
    <property type="match status" value="1"/>
</dbReference>
<dbReference type="SUPFAM" id="SSF50677">
    <property type="entry name" value="ValRS/IleRS/LeuRS editing domain"/>
    <property type="match status" value="1"/>
</dbReference>
<dbReference type="GO" id="GO:0002161">
    <property type="term" value="F:aminoacyl-tRNA deacylase activity"/>
    <property type="evidence" value="ECO:0007669"/>
    <property type="project" value="InterPro"/>
</dbReference>
<evidence type="ECO:0000256" key="4">
    <source>
        <dbReference type="ARBA" id="ARBA00022741"/>
    </source>
</evidence>
<reference evidence="14 15" key="1">
    <citation type="submission" date="2014-03" db="EMBL/GenBank/DDBJ databases">
        <title>Draft genome of the hookworm Oesophagostomum dentatum.</title>
        <authorList>
            <person name="Mitreva M."/>
        </authorList>
    </citation>
    <scope>NUCLEOTIDE SEQUENCE [LARGE SCALE GENOMIC DNA]</scope>
    <source>
        <strain evidence="14 15">OD-Hann</strain>
    </source>
</reference>
<evidence type="ECO:0000256" key="2">
    <source>
        <dbReference type="ARBA" id="ARBA00013169"/>
    </source>
</evidence>
<sequence>MVSADPPRQKTEKELKKEAEKAAKLAKFEEKQRKLKEKAAAANAKPKEEKIKKCLDTSQGLPNVYDPSYVESDWYSWWEKQGFFKPEYGRKDSNAPNPKGHFTICIPPPNVTGTLHVGHALATTVEDTMTRWNRMKGKTTLFNPGCDHAGIATQVVVEKKLQREKGLSRHDLGRDRFIQEVWKWKHEKGGVIYNQLRKMGASVDWDRACFMMDPKMVRAVTEAFVRMHESGTIYRSNRLVNWSCALRSAISDIEVDKKELTGRTLLPVPGYEEKVEFGVLTSFAYKIKGGEGEVVVSTTRVETMLGDTAVAVHPEDPRYQHLIGKVCVHPFVDRELPIVSDSFVDREFGTGAVKITPAHDHNDYEVGQRHNLPFITCIDDDGNISPGCGRFSGMRRFDARKAVTEALKEMGLYRGSEDNEWV</sequence>
<gene>
    <name evidence="14" type="ORF">OESDEN_13301</name>
</gene>
<dbReference type="EMBL" id="KN559019">
    <property type="protein sequence ID" value="KHJ86933.1"/>
    <property type="molecule type" value="Genomic_DNA"/>
</dbReference>
<dbReference type="PROSITE" id="PS00178">
    <property type="entry name" value="AA_TRNA_LIGASE_I"/>
    <property type="match status" value="1"/>
</dbReference>
<comment type="catalytic activity">
    <reaction evidence="9">
        <text>tRNA(Val) + L-valine + ATP = L-valyl-tRNA(Val) + AMP + diphosphate</text>
        <dbReference type="Rhea" id="RHEA:10704"/>
        <dbReference type="Rhea" id="RHEA-COMP:9672"/>
        <dbReference type="Rhea" id="RHEA-COMP:9708"/>
        <dbReference type="ChEBI" id="CHEBI:30616"/>
        <dbReference type="ChEBI" id="CHEBI:33019"/>
        <dbReference type="ChEBI" id="CHEBI:57762"/>
        <dbReference type="ChEBI" id="CHEBI:78442"/>
        <dbReference type="ChEBI" id="CHEBI:78537"/>
        <dbReference type="ChEBI" id="CHEBI:456215"/>
        <dbReference type="EC" id="6.1.1.9"/>
    </reaction>
</comment>
<dbReference type="SUPFAM" id="SSF52374">
    <property type="entry name" value="Nucleotidylyl transferase"/>
    <property type="match status" value="1"/>
</dbReference>
<dbReference type="Gene3D" id="3.90.740.10">
    <property type="entry name" value="Valyl/Leucyl/Isoleucyl-tRNA synthetase, editing domain"/>
    <property type="match status" value="1"/>
</dbReference>
<dbReference type="OrthoDB" id="629407at2759"/>
<dbReference type="FunFam" id="3.90.740.10:FF:000005">
    <property type="entry name" value="Valine--tRNA ligase, mitochondrial"/>
    <property type="match status" value="1"/>
</dbReference>
<evidence type="ECO:0000256" key="9">
    <source>
        <dbReference type="ARBA" id="ARBA00047552"/>
    </source>
</evidence>
<evidence type="ECO:0000256" key="8">
    <source>
        <dbReference type="ARBA" id="ARBA00029936"/>
    </source>
</evidence>
<keyword evidence="3 10" id="KW-0436">Ligase</keyword>
<evidence type="ECO:0000256" key="11">
    <source>
        <dbReference type="SAM" id="Coils"/>
    </source>
</evidence>
<keyword evidence="11" id="KW-0175">Coiled coil</keyword>
<dbReference type="InterPro" id="IPR002303">
    <property type="entry name" value="Valyl-tRNA_ligase"/>
</dbReference>
<dbReference type="GO" id="GO:0005524">
    <property type="term" value="F:ATP binding"/>
    <property type="evidence" value="ECO:0007669"/>
    <property type="project" value="UniProtKB-KW"/>
</dbReference>
<evidence type="ECO:0000259" key="12">
    <source>
        <dbReference type="Pfam" id="PF00133"/>
    </source>
</evidence>
<name>A0A0B1SNL5_OESDE</name>
<dbReference type="AlphaFoldDB" id="A0A0B1SNL5"/>
<dbReference type="GO" id="GO:0006438">
    <property type="term" value="P:valyl-tRNA aminoacylation"/>
    <property type="evidence" value="ECO:0007669"/>
    <property type="project" value="InterPro"/>
</dbReference>
<dbReference type="Gene3D" id="3.40.50.620">
    <property type="entry name" value="HUPs"/>
    <property type="match status" value="1"/>
</dbReference>
<evidence type="ECO:0000256" key="10">
    <source>
        <dbReference type="RuleBase" id="RU363035"/>
    </source>
</evidence>
<keyword evidence="15" id="KW-1185">Reference proteome</keyword>
<accession>A0A0B1SNL5</accession>
<evidence type="ECO:0000256" key="1">
    <source>
        <dbReference type="ARBA" id="ARBA00005594"/>
    </source>
</evidence>